<reference evidence="6" key="1">
    <citation type="submission" date="2020-07" db="EMBL/GenBank/DDBJ databases">
        <title>Huge and variable diversity of episymbiotic CPR bacteria and DPANN archaea in groundwater ecosystems.</title>
        <authorList>
            <person name="He C.Y."/>
            <person name="Keren R."/>
            <person name="Whittaker M."/>
            <person name="Farag I.F."/>
            <person name="Doudna J."/>
            <person name="Cate J.H.D."/>
            <person name="Banfield J.F."/>
        </authorList>
    </citation>
    <scope>NUCLEOTIDE SEQUENCE</scope>
    <source>
        <strain evidence="6">NC_groundwater_763_Ag_S-0.2um_68_21</strain>
    </source>
</reference>
<dbReference type="Pfam" id="PF13174">
    <property type="entry name" value="TPR_6"/>
    <property type="match status" value="2"/>
</dbReference>
<dbReference type="PANTHER" id="PTHR45586:SF1">
    <property type="entry name" value="LIPOPOLYSACCHARIDE ASSEMBLY PROTEIN B"/>
    <property type="match status" value="1"/>
</dbReference>
<dbReference type="Proteomes" id="UP000782312">
    <property type="component" value="Unassembled WGS sequence"/>
</dbReference>
<organism evidence="6 7">
    <name type="scientific">Tectimicrobiota bacterium</name>
    <dbReference type="NCBI Taxonomy" id="2528274"/>
    <lineage>
        <taxon>Bacteria</taxon>
        <taxon>Pseudomonadati</taxon>
        <taxon>Nitrospinota/Tectimicrobiota group</taxon>
        <taxon>Candidatus Tectimicrobiota</taxon>
    </lineage>
</organism>
<evidence type="ECO:0000256" key="2">
    <source>
        <dbReference type="ARBA" id="ARBA00022803"/>
    </source>
</evidence>
<gene>
    <name evidence="6" type="ORF">HYZ11_11010</name>
</gene>
<dbReference type="Pfam" id="PF13432">
    <property type="entry name" value="TPR_16"/>
    <property type="match status" value="3"/>
</dbReference>
<dbReference type="InterPro" id="IPR051012">
    <property type="entry name" value="CellSynth/LPSAsmb/PSIAsmb"/>
</dbReference>
<sequence>MICLCALLAALLLAAPPAWAGPAAKKGAPPAESRLSLSLPEVVIEVPDVEQLVAQRVRPVPPERLGVRLPDVLLDGEIPPMTLPERPLPAEREPDPELTRAWGGLSRAFGSNEKIFETGLAYWKKSAPVEALRFFEEAAQKTREPRLKAASLFWAGEAALRLGRKEEARRHREAALRVQGAEPYPSTARYAIAEEQCQGGDLRGCLATLDGGRWRPGSLASEEGRLLRAWAHERLGARPQARGALRELAGESGPFATRALVVLGHWDRREGDFRRAADRYAQAEASGPPRGEAQAALLGEALHGLGWARLRLERPREAADAFALFLRRHPKHPLLRSAEAGALAARIEAAGKGAAKELASVLDAFLKRHPGSPEAGPLRLQLAWWLFRRESYAEAGRRAAAVSDAYPLGRTYRLARVIEGLSLYHQGEAGRAYGVLRLGAERPPAEGQDPAERAAARSAAMATAFAAFRLRDFSGAQAILAEWAFGKDPRRAADAEAALWHGEAAFEAGGLDAARRAFAAIPREHGLYLRGQAGLAWVHYRRKEWGAAAAVFDQLIERSPEGPLAAEALARAGEARYNLGDFQGAIAAFERVEQGHAGREVAAEAVLQKGKLLFRRGRMDEAEAAFRHFLGRFPRSPAAPEVEYWSALVPFQRGEFGTARERLLEFAGRRKDSPLAGDAYLRAADASYNEGNYLQADRLYRLVMARFPDHPRYREASYGLLLTRLQREEFDAFLKEGRAFADRFPSSPLSIALLFQVGEVNLTRGNMEEALRAYREVAARYPEDELAAHAVLRIGGIHRRRQNVDAALDAYETLIVRYAGSRLRPDALFAAGETLAGIGRCAEAKRRFEEFLSKHPRHDFSLLARFELGRCEARLGNERAAAEHMQAVAGSEEAGGIRAQAGLLLAALRAKAGDLDGADRALQTALGSDDPAVAAEALFSRADLMARRGDPSAASEFLKLTYRYPEQRIWAARALARAGEMYEKAGNQATALRIFQKMRETAPPGELRQAAEEAVRRLSQAPAARR</sequence>
<accession>A0A932HZX6</accession>
<keyword evidence="5" id="KW-0732">Signal</keyword>
<dbReference type="Gene3D" id="1.25.40.10">
    <property type="entry name" value="Tetratricopeptide repeat domain"/>
    <property type="match status" value="7"/>
</dbReference>
<dbReference type="SUPFAM" id="SSF48452">
    <property type="entry name" value="TPR-like"/>
    <property type="match status" value="5"/>
</dbReference>
<dbReference type="PROSITE" id="PS50005">
    <property type="entry name" value="TPR"/>
    <property type="match status" value="2"/>
</dbReference>
<feature type="repeat" description="TPR" evidence="3">
    <location>
        <begin position="972"/>
        <end position="1005"/>
    </location>
</feature>
<feature type="signal peptide" evidence="5">
    <location>
        <begin position="1"/>
        <end position="20"/>
    </location>
</feature>
<evidence type="ECO:0000256" key="1">
    <source>
        <dbReference type="ARBA" id="ARBA00022737"/>
    </source>
</evidence>
<feature type="chain" id="PRO_5036805491" evidence="5">
    <location>
        <begin position="21"/>
        <end position="1026"/>
    </location>
</feature>
<evidence type="ECO:0000256" key="5">
    <source>
        <dbReference type="SAM" id="SignalP"/>
    </source>
</evidence>
<dbReference type="SMART" id="SM00028">
    <property type="entry name" value="TPR"/>
    <property type="match status" value="11"/>
</dbReference>
<keyword evidence="1" id="KW-0677">Repeat</keyword>
<evidence type="ECO:0000256" key="3">
    <source>
        <dbReference type="PROSITE-ProRule" id="PRU00339"/>
    </source>
</evidence>
<dbReference type="PANTHER" id="PTHR45586">
    <property type="entry name" value="TPR REPEAT-CONTAINING PROTEIN PA4667"/>
    <property type="match status" value="1"/>
</dbReference>
<dbReference type="AlphaFoldDB" id="A0A932HZX6"/>
<proteinExistence type="predicted"/>
<evidence type="ECO:0000313" key="7">
    <source>
        <dbReference type="Proteomes" id="UP000782312"/>
    </source>
</evidence>
<evidence type="ECO:0000256" key="4">
    <source>
        <dbReference type="SAM" id="MobiDB-lite"/>
    </source>
</evidence>
<protein>
    <submittedName>
        <fullName evidence="6">Tetratricopeptide repeat protein</fullName>
    </submittedName>
</protein>
<keyword evidence="2 3" id="KW-0802">TPR repeat</keyword>
<feature type="repeat" description="TPR" evidence="3">
    <location>
        <begin position="751"/>
        <end position="784"/>
    </location>
</feature>
<dbReference type="EMBL" id="JACPUR010000024">
    <property type="protein sequence ID" value="MBI3128123.1"/>
    <property type="molecule type" value="Genomic_DNA"/>
</dbReference>
<name>A0A932HZX6_UNCTE</name>
<dbReference type="InterPro" id="IPR011990">
    <property type="entry name" value="TPR-like_helical_dom_sf"/>
</dbReference>
<dbReference type="InterPro" id="IPR019734">
    <property type="entry name" value="TPR_rpt"/>
</dbReference>
<comment type="caution">
    <text evidence="6">The sequence shown here is derived from an EMBL/GenBank/DDBJ whole genome shotgun (WGS) entry which is preliminary data.</text>
</comment>
<feature type="region of interest" description="Disordered" evidence="4">
    <location>
        <begin position="1003"/>
        <end position="1026"/>
    </location>
</feature>
<evidence type="ECO:0000313" key="6">
    <source>
        <dbReference type="EMBL" id="MBI3128123.1"/>
    </source>
</evidence>